<reference evidence="2 3" key="1">
    <citation type="submission" date="2016-10" db="EMBL/GenBank/DDBJ databases">
        <authorList>
            <person name="de Groot N.N."/>
        </authorList>
    </citation>
    <scope>NUCLEOTIDE SEQUENCE [LARGE SCALE GENOMIC DNA]</scope>
    <source>
        <strain evidence="2 3">DSM 25584</strain>
    </source>
</reference>
<evidence type="ECO:0000313" key="2">
    <source>
        <dbReference type="EMBL" id="SDG37603.1"/>
    </source>
</evidence>
<keyword evidence="1" id="KW-1133">Transmembrane helix</keyword>
<evidence type="ECO:0000256" key="1">
    <source>
        <dbReference type="SAM" id="Phobius"/>
    </source>
</evidence>
<feature type="transmembrane region" description="Helical" evidence="1">
    <location>
        <begin position="30"/>
        <end position="48"/>
    </location>
</feature>
<dbReference type="RefSeq" id="WP_176758657.1">
    <property type="nucleotide sequence ID" value="NZ_FNCE01000010.1"/>
</dbReference>
<evidence type="ECO:0000313" key="3">
    <source>
        <dbReference type="Proteomes" id="UP000199415"/>
    </source>
</evidence>
<dbReference type="Proteomes" id="UP000199415">
    <property type="component" value="Unassembled WGS sequence"/>
</dbReference>
<protein>
    <submittedName>
        <fullName evidence="2">Uncharacterized protein</fullName>
    </submittedName>
</protein>
<keyword evidence="1" id="KW-0812">Transmembrane</keyword>
<keyword evidence="3" id="KW-1185">Reference proteome</keyword>
<organism evidence="2 3">
    <name type="scientific">Limimonas halophila</name>
    <dbReference type="NCBI Taxonomy" id="1082479"/>
    <lineage>
        <taxon>Bacteria</taxon>
        <taxon>Pseudomonadati</taxon>
        <taxon>Pseudomonadota</taxon>
        <taxon>Alphaproteobacteria</taxon>
        <taxon>Rhodospirillales</taxon>
        <taxon>Rhodovibrionaceae</taxon>
        <taxon>Limimonas</taxon>
    </lineage>
</organism>
<proteinExistence type="predicted"/>
<keyword evidence="1" id="KW-0472">Membrane</keyword>
<accession>A0A1G7TQI8</accession>
<sequence length="49" mass="5436">MQQVDARGPRVNRPDVRTRVMHVLENPPATVIWLTLTAATVVALKMIGL</sequence>
<name>A0A1G7TQI8_9PROT</name>
<gene>
    <name evidence="2" type="ORF">SAMN05216241_11036</name>
</gene>
<dbReference type="AlphaFoldDB" id="A0A1G7TQI8"/>
<dbReference type="EMBL" id="FNCE01000010">
    <property type="protein sequence ID" value="SDG37603.1"/>
    <property type="molecule type" value="Genomic_DNA"/>
</dbReference>